<organism evidence="1 2">
    <name type="scientific">Candidatus Vogelbacteria bacterium RIFOXYB1_FULL_42_16</name>
    <dbReference type="NCBI Taxonomy" id="1802436"/>
    <lineage>
        <taxon>Bacteria</taxon>
        <taxon>Candidatus Vogeliibacteriota</taxon>
    </lineage>
</organism>
<evidence type="ECO:0000313" key="2">
    <source>
        <dbReference type="Proteomes" id="UP000176222"/>
    </source>
</evidence>
<protein>
    <recommendedName>
        <fullName evidence="3">Glycosyltransferase 2-like domain-containing protein</fullName>
    </recommendedName>
</protein>
<dbReference type="AlphaFoldDB" id="A0A1G2QF71"/>
<dbReference type="EMBL" id="MHTH01000005">
    <property type="protein sequence ID" value="OHA59127.1"/>
    <property type="molecule type" value="Genomic_DNA"/>
</dbReference>
<reference evidence="1 2" key="1">
    <citation type="journal article" date="2016" name="Nat. Commun.">
        <title>Thousands of microbial genomes shed light on interconnected biogeochemical processes in an aquifer system.</title>
        <authorList>
            <person name="Anantharaman K."/>
            <person name="Brown C.T."/>
            <person name="Hug L.A."/>
            <person name="Sharon I."/>
            <person name="Castelle C.J."/>
            <person name="Probst A.J."/>
            <person name="Thomas B.C."/>
            <person name="Singh A."/>
            <person name="Wilkins M.J."/>
            <person name="Karaoz U."/>
            <person name="Brodie E.L."/>
            <person name="Williams K.H."/>
            <person name="Hubbard S.S."/>
            <person name="Banfield J.F."/>
        </authorList>
    </citation>
    <scope>NUCLEOTIDE SEQUENCE [LARGE SCALE GENOMIC DNA]</scope>
</reference>
<dbReference type="Proteomes" id="UP000176222">
    <property type="component" value="Unassembled WGS sequence"/>
</dbReference>
<evidence type="ECO:0008006" key="3">
    <source>
        <dbReference type="Google" id="ProtNLM"/>
    </source>
</evidence>
<comment type="caution">
    <text evidence="1">The sequence shown here is derived from an EMBL/GenBank/DDBJ whole genome shotgun (WGS) entry which is preliminary data.</text>
</comment>
<gene>
    <name evidence="1" type="ORF">A2370_03000</name>
</gene>
<name>A0A1G2QF71_9BACT</name>
<proteinExistence type="predicted"/>
<accession>A0A1G2QF71</accession>
<sequence length="268" mass="31950">MEQKQDNYDCAIIVPSCDSYEDSWQPFFSFFFKYWPDCPFPVYLLTEKKVYPDTRVKTINLGVDHGWANNMEICLEGISERYFIYFLEDVFLTKKVNTERIIKLLKILKDDQVSCLRLYPSPGPDYPYSRDNDLGVIKKDASYRVSTMTAIWDKKSFLRLLKPGENAWQMELEGTKRSWLINDLYLSVWPKSPAIEYFATAIKRGKWLYDVASFCHREGIAVDFTRRPTETMWRYFCRRLERTPVLGWYFKLPSRLNNFAKRVIFRDI</sequence>
<evidence type="ECO:0000313" key="1">
    <source>
        <dbReference type="EMBL" id="OHA59127.1"/>
    </source>
</evidence>
<dbReference type="STRING" id="1802436.A2370_03000"/>